<gene>
    <name evidence="4" type="ORF">ZIOFF_003229</name>
</gene>
<evidence type="ECO:0000313" key="5">
    <source>
        <dbReference type="Proteomes" id="UP000734854"/>
    </source>
</evidence>
<dbReference type="Pfam" id="PF00468">
    <property type="entry name" value="Ribosomal_L34"/>
    <property type="match status" value="1"/>
</dbReference>
<reference evidence="4 5" key="1">
    <citation type="submission" date="2020-08" db="EMBL/GenBank/DDBJ databases">
        <title>Plant Genome Project.</title>
        <authorList>
            <person name="Zhang R.-G."/>
        </authorList>
    </citation>
    <scope>NUCLEOTIDE SEQUENCE [LARGE SCALE GENOMIC DNA]</scope>
    <source>
        <tissue evidence="4">Rhizome</tissue>
    </source>
</reference>
<organism evidence="4 5">
    <name type="scientific">Zingiber officinale</name>
    <name type="common">Ginger</name>
    <name type="synonym">Amomum zingiber</name>
    <dbReference type="NCBI Taxonomy" id="94328"/>
    <lineage>
        <taxon>Eukaryota</taxon>
        <taxon>Viridiplantae</taxon>
        <taxon>Streptophyta</taxon>
        <taxon>Embryophyta</taxon>
        <taxon>Tracheophyta</taxon>
        <taxon>Spermatophyta</taxon>
        <taxon>Magnoliopsida</taxon>
        <taxon>Liliopsida</taxon>
        <taxon>Zingiberales</taxon>
        <taxon>Zingiberaceae</taxon>
        <taxon>Zingiber</taxon>
    </lineage>
</organism>
<accession>A0A8J5ISS0</accession>
<dbReference type="GO" id="GO:0003735">
    <property type="term" value="F:structural constituent of ribosome"/>
    <property type="evidence" value="ECO:0007669"/>
    <property type="project" value="InterPro"/>
</dbReference>
<comment type="caution">
    <text evidence="4">The sequence shown here is derived from an EMBL/GenBank/DDBJ whole genome shotgun (WGS) entry which is preliminary data.</text>
</comment>
<dbReference type="Gene3D" id="1.10.287.3980">
    <property type="match status" value="1"/>
</dbReference>
<evidence type="ECO:0000256" key="3">
    <source>
        <dbReference type="ARBA" id="ARBA00023274"/>
    </source>
</evidence>
<sequence>MSSKTLARAGASLFSRLFVANSSKQICVPLLPDLPPILRSSYSPIQCSPANLVAAFPPPSTGRNGGVNGTQNILASSQEMLFPCGLPSLRFFIDEGIDDGTKEPMQLLPKRTYQPSHIKRKRAHGYRARSLSLSLDTLMI</sequence>
<dbReference type="AlphaFoldDB" id="A0A8J5ISS0"/>
<keyword evidence="5" id="KW-1185">Reference proteome</keyword>
<keyword evidence="3" id="KW-0687">Ribonucleoprotein</keyword>
<dbReference type="GO" id="GO:0006412">
    <property type="term" value="P:translation"/>
    <property type="evidence" value="ECO:0007669"/>
    <property type="project" value="InterPro"/>
</dbReference>
<keyword evidence="2" id="KW-0689">Ribosomal protein</keyword>
<evidence type="ECO:0000256" key="2">
    <source>
        <dbReference type="ARBA" id="ARBA00022980"/>
    </source>
</evidence>
<evidence type="ECO:0008006" key="6">
    <source>
        <dbReference type="Google" id="ProtNLM"/>
    </source>
</evidence>
<dbReference type="EMBL" id="JACMSC010000001">
    <property type="protein sequence ID" value="KAG6538118.1"/>
    <property type="molecule type" value="Genomic_DNA"/>
</dbReference>
<proteinExistence type="inferred from homology"/>
<protein>
    <recommendedName>
        <fullName evidence="6">50S ribosomal protein L34</fullName>
    </recommendedName>
</protein>
<dbReference type="Proteomes" id="UP000734854">
    <property type="component" value="Unassembled WGS sequence"/>
</dbReference>
<dbReference type="GO" id="GO:0005762">
    <property type="term" value="C:mitochondrial large ribosomal subunit"/>
    <property type="evidence" value="ECO:0007669"/>
    <property type="project" value="TreeGrafter"/>
</dbReference>
<dbReference type="InterPro" id="IPR000271">
    <property type="entry name" value="Ribosomal_bL34"/>
</dbReference>
<dbReference type="PANTHER" id="PTHR14503">
    <property type="entry name" value="MITOCHONDRIAL RIBOSOMAL PROTEIN 34 FAMILY MEMBER"/>
    <property type="match status" value="1"/>
</dbReference>
<comment type="similarity">
    <text evidence="1">Belongs to the bacterial ribosomal protein bL34 family.</text>
</comment>
<evidence type="ECO:0000313" key="4">
    <source>
        <dbReference type="EMBL" id="KAG6538118.1"/>
    </source>
</evidence>
<evidence type="ECO:0000256" key="1">
    <source>
        <dbReference type="ARBA" id="ARBA00010111"/>
    </source>
</evidence>
<dbReference type="PANTHER" id="PTHR14503:SF12">
    <property type="entry name" value="RIBOSOMAL PROTEIN L34"/>
    <property type="match status" value="1"/>
</dbReference>
<name>A0A8J5ISS0_ZINOF</name>